<evidence type="ECO:0000313" key="2">
    <source>
        <dbReference type="EMBL" id="VDO02128.1"/>
    </source>
</evidence>
<dbReference type="OrthoDB" id="8191206at2759"/>
<dbReference type="EMBL" id="UZAE01006528">
    <property type="protein sequence ID" value="VDO02128.1"/>
    <property type="molecule type" value="Genomic_DNA"/>
</dbReference>
<accession>A0A3P7V8X4</accession>
<feature type="transmembrane region" description="Helical" evidence="1">
    <location>
        <begin position="40"/>
        <end position="69"/>
    </location>
</feature>
<keyword evidence="1" id="KW-0812">Transmembrane</keyword>
<organism evidence="2 3">
    <name type="scientific">Rodentolepis nana</name>
    <name type="common">Dwarf tapeworm</name>
    <name type="synonym">Hymenolepis nana</name>
    <dbReference type="NCBI Taxonomy" id="102285"/>
    <lineage>
        <taxon>Eukaryota</taxon>
        <taxon>Metazoa</taxon>
        <taxon>Spiralia</taxon>
        <taxon>Lophotrochozoa</taxon>
        <taxon>Platyhelminthes</taxon>
        <taxon>Cestoda</taxon>
        <taxon>Eucestoda</taxon>
        <taxon>Cyclophyllidea</taxon>
        <taxon>Hymenolepididae</taxon>
        <taxon>Rodentolepis</taxon>
    </lineage>
</organism>
<proteinExistence type="predicted"/>
<dbReference type="Gene3D" id="1.20.1070.10">
    <property type="entry name" value="Rhodopsin 7-helix transmembrane proteins"/>
    <property type="match status" value="1"/>
</dbReference>
<protein>
    <submittedName>
        <fullName evidence="2">Uncharacterized protein</fullName>
    </submittedName>
</protein>
<sequence>MDQFHIALSLLLGTLGSLFIPHVPEDLDVLCAAVAVIVNYFPLCAFAWKFVFGLNALLMVGHLGSIDSFKTRSFMKRRRDGGVRKKIMVNDEFSQPSLSKKI</sequence>
<reference evidence="2 3" key="1">
    <citation type="submission" date="2018-11" db="EMBL/GenBank/DDBJ databases">
        <authorList>
            <consortium name="Pathogen Informatics"/>
        </authorList>
    </citation>
    <scope>NUCLEOTIDE SEQUENCE [LARGE SCALE GENOMIC DNA]</scope>
</reference>
<dbReference type="AlphaFoldDB" id="A0A3P7V8X4"/>
<gene>
    <name evidence="2" type="ORF">HNAJ_LOCUS6268</name>
</gene>
<keyword evidence="1" id="KW-0472">Membrane</keyword>
<evidence type="ECO:0000313" key="3">
    <source>
        <dbReference type="Proteomes" id="UP000278807"/>
    </source>
</evidence>
<keyword evidence="3" id="KW-1185">Reference proteome</keyword>
<dbReference type="Proteomes" id="UP000278807">
    <property type="component" value="Unassembled WGS sequence"/>
</dbReference>
<evidence type="ECO:0000256" key="1">
    <source>
        <dbReference type="SAM" id="Phobius"/>
    </source>
</evidence>
<keyword evidence="1" id="KW-1133">Transmembrane helix</keyword>
<name>A0A3P7V8X4_RODNA</name>